<sequence>MRKSLLTLSAVLPQLCLGQSATPSNISNVLVYPGGATVERVAKVNAGMKELVLNCLSARFDTDSLSVHADNGIQVGDISVETLDRGRAPECANTALDKRIHDLEEQRAAIASEAGAQDFVLGYLKNVGTERQASTSPMNTTIELLRKNGQDTLQRQHQAQRRIEEIDKLLTPLRAELNTQVQANPQIRKVTIRVAAQQEAELHVSYRMTQAGWTPVYRAYLNSSKGQVKLERHAQVAQSSGEDWNDVNLKLSTVQPNQANKIYPPSPWVLDIAAPPPAFIPPPEVAYRSQPQAKFTTAISNVRPEASSPAVSFDVSVFQGEYAAEFGVPGKVSLTGNGKKIGYALGSQLIDADLRVRIQPQQEAQAYLLAEATRPAGSWPAGNLQLFRDGDFIGQNQLRFGSEEKVELFFGRDNMVQVEVEPEQKEASTKGFIGSRIEKKIAHNYHITNQHKTAVKLEVVEPTPKPENEDIKVSSQFSPAPIQQSWHKQPGIISWEMKLNPGQQIKLGADYTISYPKDANVTGLR</sequence>
<dbReference type="NCBIfam" id="TIGR02231">
    <property type="entry name" value="mucoidy inhibitor MuiA family protein"/>
    <property type="match status" value="1"/>
</dbReference>
<dbReference type="InterPro" id="IPR025554">
    <property type="entry name" value="DUF4140"/>
</dbReference>
<dbReference type="AlphaFoldDB" id="A0A923HGI7"/>
<gene>
    <name evidence="3" type="ORF">H8K32_10850</name>
</gene>
<name>A0A923HGI7_9BURK</name>
<feature type="domain" description="DUF4139" evidence="1">
    <location>
        <begin position="202"/>
        <end position="517"/>
    </location>
</feature>
<dbReference type="PANTHER" id="PTHR31005:SF8">
    <property type="entry name" value="DUF4139 DOMAIN-CONTAINING PROTEIN"/>
    <property type="match status" value="1"/>
</dbReference>
<dbReference type="InterPro" id="IPR037291">
    <property type="entry name" value="DUF4139"/>
</dbReference>
<protein>
    <submittedName>
        <fullName evidence="3">DUF4139 domain-containing protein</fullName>
    </submittedName>
</protein>
<keyword evidence="4" id="KW-1185">Reference proteome</keyword>
<dbReference type="Pfam" id="PF13600">
    <property type="entry name" value="DUF4140"/>
    <property type="match status" value="1"/>
</dbReference>
<dbReference type="PANTHER" id="PTHR31005">
    <property type="entry name" value="DUF4139 DOMAIN-CONTAINING PROTEIN"/>
    <property type="match status" value="1"/>
</dbReference>
<evidence type="ECO:0000313" key="4">
    <source>
        <dbReference type="Proteomes" id="UP000634011"/>
    </source>
</evidence>
<organism evidence="3 4">
    <name type="scientific">Undibacterium jejuense</name>
    <dbReference type="NCBI Taxonomy" id="1344949"/>
    <lineage>
        <taxon>Bacteria</taxon>
        <taxon>Pseudomonadati</taxon>
        <taxon>Pseudomonadota</taxon>
        <taxon>Betaproteobacteria</taxon>
        <taxon>Burkholderiales</taxon>
        <taxon>Oxalobacteraceae</taxon>
        <taxon>Undibacterium</taxon>
    </lineage>
</organism>
<proteinExistence type="predicted"/>
<dbReference type="Proteomes" id="UP000634011">
    <property type="component" value="Unassembled WGS sequence"/>
</dbReference>
<evidence type="ECO:0000313" key="3">
    <source>
        <dbReference type="EMBL" id="MBC3862600.1"/>
    </source>
</evidence>
<dbReference type="InterPro" id="IPR011935">
    <property type="entry name" value="CHP02231"/>
</dbReference>
<dbReference type="Pfam" id="PF13598">
    <property type="entry name" value="DUF4139"/>
    <property type="match status" value="1"/>
</dbReference>
<evidence type="ECO:0000259" key="1">
    <source>
        <dbReference type="Pfam" id="PF13598"/>
    </source>
</evidence>
<evidence type="ECO:0000259" key="2">
    <source>
        <dbReference type="Pfam" id="PF13600"/>
    </source>
</evidence>
<accession>A0A923HGI7</accession>
<dbReference type="EMBL" id="JACOFV010000009">
    <property type="protein sequence ID" value="MBC3862600.1"/>
    <property type="molecule type" value="Genomic_DNA"/>
</dbReference>
<feature type="domain" description="DUF4140" evidence="2">
    <location>
        <begin position="29"/>
        <end position="117"/>
    </location>
</feature>
<dbReference type="RefSeq" id="WP_186912520.1">
    <property type="nucleotide sequence ID" value="NZ_JACOFV010000009.1"/>
</dbReference>
<reference evidence="3" key="1">
    <citation type="submission" date="2020-08" db="EMBL/GenBank/DDBJ databases">
        <title>Novel species isolated from subtropical streams in China.</title>
        <authorList>
            <person name="Lu H."/>
        </authorList>
    </citation>
    <scope>NUCLEOTIDE SEQUENCE</scope>
    <source>
        <strain evidence="3">KACC 12607</strain>
    </source>
</reference>
<comment type="caution">
    <text evidence="3">The sequence shown here is derived from an EMBL/GenBank/DDBJ whole genome shotgun (WGS) entry which is preliminary data.</text>
</comment>